<keyword evidence="2" id="KW-1185">Reference proteome</keyword>
<reference evidence="1" key="2">
    <citation type="submission" date="2023-05" db="EMBL/GenBank/DDBJ databases">
        <authorList>
            <consortium name="Lawrence Berkeley National Laboratory"/>
            <person name="Steindorff A."/>
            <person name="Hensen N."/>
            <person name="Bonometti L."/>
            <person name="Westerberg I."/>
            <person name="Brannstrom I.O."/>
            <person name="Guillou S."/>
            <person name="Cros-Aarteil S."/>
            <person name="Calhoun S."/>
            <person name="Haridas S."/>
            <person name="Kuo A."/>
            <person name="Mondo S."/>
            <person name="Pangilinan J."/>
            <person name="Riley R."/>
            <person name="Labutti K."/>
            <person name="Andreopoulos B."/>
            <person name="Lipzen A."/>
            <person name="Chen C."/>
            <person name="Yanf M."/>
            <person name="Daum C."/>
            <person name="Ng V."/>
            <person name="Clum A."/>
            <person name="Ohm R."/>
            <person name="Martin F."/>
            <person name="Silar P."/>
            <person name="Natvig D."/>
            <person name="Lalanne C."/>
            <person name="Gautier V."/>
            <person name="Ament-Velasquez S.L."/>
            <person name="Kruys A."/>
            <person name="Hutchinson M.I."/>
            <person name="Powell A.J."/>
            <person name="Barry K."/>
            <person name="Miller A.N."/>
            <person name="Grigoriev I.V."/>
            <person name="Debuchy R."/>
            <person name="Gladieux P."/>
            <person name="Thoren M.H."/>
            <person name="Johannesson H."/>
        </authorList>
    </citation>
    <scope>NUCLEOTIDE SEQUENCE</scope>
    <source>
        <strain evidence="1">PSN293</strain>
    </source>
</reference>
<organism evidence="1 2">
    <name type="scientific">Rhypophila decipiens</name>
    <dbReference type="NCBI Taxonomy" id="261697"/>
    <lineage>
        <taxon>Eukaryota</taxon>
        <taxon>Fungi</taxon>
        <taxon>Dikarya</taxon>
        <taxon>Ascomycota</taxon>
        <taxon>Pezizomycotina</taxon>
        <taxon>Sordariomycetes</taxon>
        <taxon>Sordariomycetidae</taxon>
        <taxon>Sordariales</taxon>
        <taxon>Naviculisporaceae</taxon>
        <taxon>Rhypophila</taxon>
    </lineage>
</organism>
<name>A0AAN6XUU2_9PEZI</name>
<evidence type="ECO:0000313" key="1">
    <source>
        <dbReference type="EMBL" id="KAK4206131.1"/>
    </source>
</evidence>
<proteinExistence type="predicted"/>
<dbReference type="EMBL" id="MU858499">
    <property type="protein sequence ID" value="KAK4206131.1"/>
    <property type="molecule type" value="Genomic_DNA"/>
</dbReference>
<sequence length="183" mass="20125">MRALSPHRQRTLSSPSATTYQDKIITSLRSPAKPPLSHSPSSKFKLSTTTHLLPTKMKFTATFISLTALAATAFAAPAPADPVEKRDCRSELDVRASCWNQFLWAFDRLDNCRGGNRDGVVSRQDLQACFPSISPGVCTTLLGRDWDAADNMRLGGARDGLVSYPDALHYLNWLSYCNQCGIC</sequence>
<reference evidence="1" key="1">
    <citation type="journal article" date="2023" name="Mol. Phylogenet. Evol.">
        <title>Genome-scale phylogeny and comparative genomics of the fungal order Sordariales.</title>
        <authorList>
            <person name="Hensen N."/>
            <person name="Bonometti L."/>
            <person name="Westerberg I."/>
            <person name="Brannstrom I.O."/>
            <person name="Guillou S."/>
            <person name="Cros-Aarteil S."/>
            <person name="Calhoun S."/>
            <person name="Haridas S."/>
            <person name="Kuo A."/>
            <person name="Mondo S."/>
            <person name="Pangilinan J."/>
            <person name="Riley R."/>
            <person name="LaButti K."/>
            <person name="Andreopoulos B."/>
            <person name="Lipzen A."/>
            <person name="Chen C."/>
            <person name="Yan M."/>
            <person name="Daum C."/>
            <person name="Ng V."/>
            <person name="Clum A."/>
            <person name="Steindorff A."/>
            <person name="Ohm R.A."/>
            <person name="Martin F."/>
            <person name="Silar P."/>
            <person name="Natvig D.O."/>
            <person name="Lalanne C."/>
            <person name="Gautier V."/>
            <person name="Ament-Velasquez S.L."/>
            <person name="Kruys A."/>
            <person name="Hutchinson M.I."/>
            <person name="Powell A.J."/>
            <person name="Barry K."/>
            <person name="Miller A.N."/>
            <person name="Grigoriev I.V."/>
            <person name="Debuchy R."/>
            <person name="Gladieux P."/>
            <person name="Hiltunen Thoren M."/>
            <person name="Johannesson H."/>
        </authorList>
    </citation>
    <scope>NUCLEOTIDE SEQUENCE</scope>
    <source>
        <strain evidence="1">PSN293</strain>
    </source>
</reference>
<comment type="caution">
    <text evidence="1">The sequence shown here is derived from an EMBL/GenBank/DDBJ whole genome shotgun (WGS) entry which is preliminary data.</text>
</comment>
<accession>A0AAN6XUU2</accession>
<dbReference type="AlphaFoldDB" id="A0AAN6XUU2"/>
<evidence type="ECO:0000313" key="2">
    <source>
        <dbReference type="Proteomes" id="UP001301769"/>
    </source>
</evidence>
<dbReference type="Proteomes" id="UP001301769">
    <property type="component" value="Unassembled WGS sequence"/>
</dbReference>
<protein>
    <submittedName>
        <fullName evidence="1">Uncharacterized protein</fullName>
    </submittedName>
</protein>
<gene>
    <name evidence="1" type="ORF">QBC37DRAFT_435388</name>
</gene>